<name>A0A9W4T4U4_9GLOM</name>
<organism evidence="2 3">
    <name type="scientific">Funneliformis geosporum</name>
    <dbReference type="NCBI Taxonomy" id="1117311"/>
    <lineage>
        <taxon>Eukaryota</taxon>
        <taxon>Fungi</taxon>
        <taxon>Fungi incertae sedis</taxon>
        <taxon>Mucoromycota</taxon>
        <taxon>Glomeromycotina</taxon>
        <taxon>Glomeromycetes</taxon>
        <taxon>Glomerales</taxon>
        <taxon>Glomeraceae</taxon>
        <taxon>Funneliformis</taxon>
    </lineage>
</organism>
<evidence type="ECO:0000256" key="1">
    <source>
        <dbReference type="SAM" id="Coils"/>
    </source>
</evidence>
<reference evidence="2" key="1">
    <citation type="submission" date="2022-08" db="EMBL/GenBank/DDBJ databases">
        <authorList>
            <person name="Kallberg Y."/>
            <person name="Tangrot J."/>
            <person name="Rosling A."/>
        </authorList>
    </citation>
    <scope>NUCLEOTIDE SEQUENCE</scope>
    <source>
        <strain evidence="2">Wild A</strain>
    </source>
</reference>
<feature type="coiled-coil region" evidence="1">
    <location>
        <begin position="4"/>
        <end position="31"/>
    </location>
</feature>
<dbReference type="AlphaFoldDB" id="A0A9W4T4U4"/>
<feature type="coiled-coil region" evidence="1">
    <location>
        <begin position="91"/>
        <end position="181"/>
    </location>
</feature>
<evidence type="ECO:0000313" key="2">
    <source>
        <dbReference type="EMBL" id="CAI2190472.1"/>
    </source>
</evidence>
<comment type="caution">
    <text evidence="2">The sequence shown here is derived from an EMBL/GenBank/DDBJ whole genome shotgun (WGS) entry which is preliminary data.</text>
</comment>
<dbReference type="EMBL" id="CAMKVN010006594">
    <property type="protein sequence ID" value="CAI2190472.1"/>
    <property type="molecule type" value="Genomic_DNA"/>
</dbReference>
<proteinExistence type="predicted"/>
<gene>
    <name evidence="2" type="ORF">FWILDA_LOCUS14593</name>
</gene>
<keyword evidence="3" id="KW-1185">Reference proteome</keyword>
<accession>A0A9W4T4U4</accession>
<sequence>MVFKFNQNKTLKDLENRIKEFEESKKNYKEENQLLYTFLFVELGSSDLDNLRELLAGKKLTEIIDESENRRREIQNLTSKKGESSNLSFQFKYLEEKINEHEKEAKAKQETINDLEELVREQGIAAEVKKITINALEEKIRELEELTEAKVKTIYALEEKIKEREEEAKTKQLTINYLEEKINEREVETKIKQDIISN</sequence>
<protein>
    <submittedName>
        <fullName evidence="2">11558_t:CDS:1</fullName>
    </submittedName>
</protein>
<dbReference type="Proteomes" id="UP001153678">
    <property type="component" value="Unassembled WGS sequence"/>
</dbReference>
<keyword evidence="1" id="KW-0175">Coiled coil</keyword>
<evidence type="ECO:0000313" key="3">
    <source>
        <dbReference type="Proteomes" id="UP001153678"/>
    </source>
</evidence>